<feature type="region of interest" description="Disordered" evidence="2">
    <location>
        <begin position="337"/>
        <end position="360"/>
    </location>
</feature>
<proteinExistence type="predicted"/>
<dbReference type="GeneID" id="22899339"/>
<feature type="compositionally biased region" description="Polar residues" evidence="2">
    <location>
        <begin position="585"/>
        <end position="599"/>
    </location>
</feature>
<dbReference type="Pfam" id="PF07859">
    <property type="entry name" value="Abhydrolase_3"/>
    <property type="match status" value="1"/>
</dbReference>
<name>G1XV56_ARTOA</name>
<dbReference type="GO" id="GO:0016787">
    <property type="term" value="F:hydrolase activity"/>
    <property type="evidence" value="ECO:0007669"/>
    <property type="project" value="UniProtKB-KW"/>
</dbReference>
<dbReference type="HOGENOM" id="CLU_004893_0_0_1"/>
<organism evidence="4 5">
    <name type="scientific">Arthrobotrys oligospora (strain ATCC 24927 / CBS 115.81 / DSM 1491)</name>
    <name type="common">Nematode-trapping fungus</name>
    <name type="synonym">Didymozoophaga oligospora</name>
    <dbReference type="NCBI Taxonomy" id="756982"/>
    <lineage>
        <taxon>Eukaryota</taxon>
        <taxon>Fungi</taxon>
        <taxon>Dikarya</taxon>
        <taxon>Ascomycota</taxon>
        <taxon>Pezizomycotina</taxon>
        <taxon>Orbiliomycetes</taxon>
        <taxon>Orbiliales</taxon>
        <taxon>Orbiliaceae</taxon>
        <taxon>Orbilia</taxon>
        <taxon>Orbilia oligospora</taxon>
    </lineage>
</organism>
<dbReference type="InterPro" id="IPR019436">
    <property type="entry name" value="Say1-like"/>
</dbReference>
<dbReference type="OrthoDB" id="2336090at2759"/>
<evidence type="ECO:0000259" key="3">
    <source>
        <dbReference type="Pfam" id="PF07859"/>
    </source>
</evidence>
<feature type="region of interest" description="Disordered" evidence="2">
    <location>
        <begin position="770"/>
        <end position="796"/>
    </location>
</feature>
<dbReference type="PANTHER" id="PTHR48081:SF19">
    <property type="entry name" value="AB HYDROLASE SUPERFAMILY PROTEIN C4A8.06C"/>
    <property type="match status" value="1"/>
</dbReference>
<dbReference type="AlphaFoldDB" id="G1XV56"/>
<protein>
    <recommendedName>
        <fullName evidence="3">Alpha/beta hydrolase fold-3 domain-containing protein</fullName>
    </recommendedName>
</protein>
<dbReference type="Gene3D" id="3.40.50.1820">
    <property type="entry name" value="alpha/beta hydrolase"/>
    <property type="match status" value="2"/>
</dbReference>
<dbReference type="STRING" id="756982.G1XV56"/>
<accession>G1XV56</accession>
<dbReference type="RefSeq" id="XP_011128368.1">
    <property type="nucleotide sequence ID" value="XM_011130066.1"/>
</dbReference>
<gene>
    <name evidence="4" type="ORF">AOL_s00215g864</name>
</gene>
<dbReference type="InterPro" id="IPR050300">
    <property type="entry name" value="GDXG_lipolytic_enzyme"/>
</dbReference>
<evidence type="ECO:0000313" key="4">
    <source>
        <dbReference type="EMBL" id="EGX42915.1"/>
    </source>
</evidence>
<keyword evidence="5" id="KW-1185">Reference proteome</keyword>
<keyword evidence="1" id="KW-0378">Hydrolase</keyword>
<evidence type="ECO:0000313" key="5">
    <source>
        <dbReference type="Proteomes" id="UP000008784"/>
    </source>
</evidence>
<feature type="region of interest" description="Disordered" evidence="2">
    <location>
        <begin position="683"/>
        <end position="709"/>
    </location>
</feature>
<dbReference type="OMA" id="PHWVRTE"/>
<dbReference type="InParanoid" id="G1XV56"/>
<dbReference type="Pfam" id="PF10340">
    <property type="entry name" value="Say1_Mug180"/>
    <property type="match status" value="1"/>
</dbReference>
<dbReference type="PANTHER" id="PTHR48081">
    <property type="entry name" value="AB HYDROLASE SUPERFAMILY PROTEIN C4A8.06C"/>
    <property type="match status" value="1"/>
</dbReference>
<evidence type="ECO:0000256" key="1">
    <source>
        <dbReference type="ARBA" id="ARBA00022801"/>
    </source>
</evidence>
<comment type="caution">
    <text evidence="4">The sequence shown here is derived from an EMBL/GenBank/DDBJ whole genome shotgun (WGS) entry which is preliminary data.</text>
</comment>
<evidence type="ECO:0000256" key="2">
    <source>
        <dbReference type="SAM" id="MobiDB-lite"/>
    </source>
</evidence>
<feature type="domain" description="Alpha/beta hydrolase fold-3" evidence="3">
    <location>
        <begin position="388"/>
        <end position="441"/>
    </location>
</feature>
<dbReference type="eggNOG" id="KOG1515">
    <property type="taxonomic scope" value="Eukaryota"/>
</dbReference>
<sequence>MPDMNTLFVAAATTPTVLSVGLSHYLTKSKHRGKPTYHLGYHQGLELVRKFLVYASHQTVEELQAFTAQYVPVPTWVHVEEAMIPDELLEEAAARIVEQLGADGVERVGGKRWWKWRVKEVKGEWIEMRRHYHERLKHKEWAPRTILYVHGGAYFFGSVDEHRYQLQRHARKMKARVFAHIDWLRSFRFHVVCLQPSSRLNSSDNRLGLQDILASYLYLLSQQAASTIIFMGDSAGGGAVASLLCICRDQGIPLPAGSILISPWVDLTHSFPSVIADNSGDYIPAHGFLHKSSPAWPPPTDEDIEKAVAEASVPSPTGEGTEGTSSLTANIKEQLKSSISKSKDRKEEVQGFDIIPPSTPTLRKQSTAAVPAKGVISVLIEGHEVRIKDQIQLYTTNELLSHPLVSPVLQGSLGGLPPMMVLVGGSEVLRDEQIYFAHKAANPRKYPPPGHVSTAQQLAALNRWKHGTDVYLQVFDDCCHVTPTLSFTKPAKYMYRSIAKFGDWLFARDALQAAAVLGNTIPDTVEPANAINPHDPNGVAEPLPSQEGLQITRAETLSRPSSSSSSSSSESDEEDANDRNHISRKMTNAQPAASTYNVPTFTNHMVRQRVDHKGNIHTLPPASELECMQLPMEEIGCIKPEPVRRWMEGKKVWDGKYAKAKKRVQERRAKEIAEGGYLEFEDDGSGVAEKPPGSALVGRRRKEGETVPGRSFKPSYGLKLWSMIGAKQDVKTMEMEQNKEGKEGSFGITATVQAPPTAPVAAGHLSEMVKGEGNLSNSSSSSNIAAGGTTQGQTDRLEKIASVPGAVLVGSPPATLDVKEPFDKLVIENQETLNGGVEVKN</sequence>
<dbReference type="InterPro" id="IPR013094">
    <property type="entry name" value="AB_hydrolase_3"/>
</dbReference>
<feature type="region of interest" description="Disordered" evidence="2">
    <location>
        <begin position="554"/>
        <end position="599"/>
    </location>
</feature>
<dbReference type="InterPro" id="IPR029058">
    <property type="entry name" value="AB_hydrolase_fold"/>
</dbReference>
<dbReference type="EMBL" id="ADOT01000323">
    <property type="protein sequence ID" value="EGX42915.1"/>
    <property type="molecule type" value="Genomic_DNA"/>
</dbReference>
<reference evidence="4 5" key="1">
    <citation type="journal article" date="2011" name="PLoS Pathog.">
        <title>Genomic and proteomic analyses of the fungus Arthrobotrys oligospora provide insights into nematode-trap formation.</title>
        <authorList>
            <person name="Yang J."/>
            <person name="Wang L."/>
            <person name="Ji X."/>
            <person name="Feng Y."/>
            <person name="Li X."/>
            <person name="Zou C."/>
            <person name="Xu J."/>
            <person name="Ren Y."/>
            <person name="Mi Q."/>
            <person name="Wu J."/>
            <person name="Liu S."/>
            <person name="Liu Y."/>
            <person name="Huang X."/>
            <person name="Wang H."/>
            <person name="Niu X."/>
            <person name="Li J."/>
            <person name="Liang L."/>
            <person name="Luo Y."/>
            <person name="Ji K."/>
            <person name="Zhou W."/>
            <person name="Yu Z."/>
            <person name="Li G."/>
            <person name="Liu Y."/>
            <person name="Li L."/>
            <person name="Qiao M."/>
            <person name="Feng L."/>
            <person name="Zhang K.-Q."/>
        </authorList>
    </citation>
    <scope>NUCLEOTIDE SEQUENCE [LARGE SCALE GENOMIC DNA]</scope>
    <source>
        <strain evidence="5">ATCC 24927 / CBS 115.81 / DSM 1491</strain>
    </source>
</reference>
<dbReference type="SUPFAM" id="SSF53474">
    <property type="entry name" value="alpha/beta-Hydrolases"/>
    <property type="match status" value="1"/>
</dbReference>
<dbReference type="Proteomes" id="UP000008784">
    <property type="component" value="Unassembled WGS sequence"/>
</dbReference>